<feature type="compositionally biased region" description="Basic and acidic residues" evidence="1">
    <location>
        <begin position="80"/>
        <end position="93"/>
    </location>
</feature>
<comment type="caution">
    <text evidence="2">The sequence shown here is derived from an EMBL/GenBank/DDBJ whole genome shotgun (WGS) entry which is preliminary data.</text>
</comment>
<feature type="compositionally biased region" description="Acidic residues" evidence="1">
    <location>
        <begin position="111"/>
        <end position="122"/>
    </location>
</feature>
<proteinExistence type="predicted"/>
<gene>
    <name evidence="2" type="ORF">CCMP2556_LOCUS47701</name>
</gene>
<accession>A0ABP0RKJ2</accession>
<feature type="compositionally biased region" description="Basic residues" evidence="1">
    <location>
        <begin position="98"/>
        <end position="107"/>
    </location>
</feature>
<feature type="compositionally biased region" description="Basic and acidic residues" evidence="1">
    <location>
        <begin position="178"/>
        <end position="196"/>
    </location>
</feature>
<feature type="region of interest" description="Disordered" evidence="1">
    <location>
        <begin position="59"/>
        <end position="207"/>
    </location>
</feature>
<reference evidence="2 3" key="1">
    <citation type="submission" date="2024-02" db="EMBL/GenBank/DDBJ databases">
        <authorList>
            <person name="Chen Y."/>
            <person name="Shah S."/>
            <person name="Dougan E. K."/>
            <person name="Thang M."/>
            <person name="Chan C."/>
        </authorList>
    </citation>
    <scope>NUCLEOTIDE SEQUENCE [LARGE SCALE GENOMIC DNA]</scope>
</reference>
<dbReference type="EMBL" id="CAXAMN010026173">
    <property type="protein sequence ID" value="CAK9101115.1"/>
    <property type="molecule type" value="Genomic_DNA"/>
</dbReference>
<sequence>MDHRARDCDCAACVALGRVAAVVVDEDTSDSLRSYVAKTLERAYTKILEKGLELLRQERRATEGETSGAGCHPAPGDEAEEHKEEVKDTKEEPEQVATKKRRRKKKKPQPEEEAILEEEDNPVPEGELAKPVETPGIETANETPAPSASEEVDKRPVDRDHRSPLPRKPVKPSSKPSEPAKERKAKDERGVEEAENPRFVLKPKARPLRRTSRSQLWIGPIRAYKNRPAAKKKNKGIKKELKNERYWERRRQRLWEERTRGYRPVAAVRRGVLRRPAGAPVAIEAEWHKAGEVSADCLLDWTWLQMKGTYWEEEVELIGKVLEVKRKDTGREVVIKASGTPTESLLKTLTGIPSRQVRVHLCADPCLALVWEENYIHCSQLRKARREEIGWSQNLEAAVEKTKRTS</sequence>
<organism evidence="2 3">
    <name type="scientific">Durusdinium trenchii</name>
    <dbReference type="NCBI Taxonomy" id="1381693"/>
    <lineage>
        <taxon>Eukaryota</taxon>
        <taxon>Sar</taxon>
        <taxon>Alveolata</taxon>
        <taxon>Dinophyceae</taxon>
        <taxon>Suessiales</taxon>
        <taxon>Symbiodiniaceae</taxon>
        <taxon>Durusdinium</taxon>
    </lineage>
</organism>
<evidence type="ECO:0000256" key="1">
    <source>
        <dbReference type="SAM" id="MobiDB-lite"/>
    </source>
</evidence>
<dbReference type="Proteomes" id="UP001642484">
    <property type="component" value="Unassembled WGS sequence"/>
</dbReference>
<protein>
    <submittedName>
        <fullName evidence="2">Uncharacterized protein</fullName>
    </submittedName>
</protein>
<name>A0ABP0RKJ2_9DINO</name>
<evidence type="ECO:0000313" key="2">
    <source>
        <dbReference type="EMBL" id="CAK9101115.1"/>
    </source>
</evidence>
<feature type="compositionally biased region" description="Basic and acidic residues" evidence="1">
    <location>
        <begin position="151"/>
        <end position="163"/>
    </location>
</feature>
<evidence type="ECO:0000313" key="3">
    <source>
        <dbReference type="Proteomes" id="UP001642484"/>
    </source>
</evidence>
<keyword evidence="3" id="KW-1185">Reference proteome</keyword>